<evidence type="ECO:0000256" key="5">
    <source>
        <dbReference type="ARBA" id="ARBA00022764"/>
    </source>
</evidence>
<keyword evidence="9" id="KW-0966">Cell projection</keyword>
<keyword evidence="5 7" id="KW-0574">Periplasm</keyword>
<dbReference type="Gene3D" id="3.90.1210.10">
    <property type="entry name" value="Antifreeze-like/N-acetylneuraminic acid synthase C-terminal domain"/>
    <property type="match status" value="1"/>
</dbReference>
<feature type="chain" id="PRO_5008449385" description="Flagella basal body P-ring formation protein FlgA" evidence="7">
    <location>
        <begin position="23"/>
        <end position="219"/>
    </location>
</feature>
<evidence type="ECO:0000256" key="4">
    <source>
        <dbReference type="ARBA" id="ARBA00022729"/>
    </source>
</evidence>
<evidence type="ECO:0000256" key="3">
    <source>
        <dbReference type="ARBA" id="ARBA00014754"/>
    </source>
</evidence>
<organism evidence="9 10">
    <name type="scientific">Gilliamella bombicola</name>
    <dbReference type="NCBI Taxonomy" id="1798182"/>
    <lineage>
        <taxon>Bacteria</taxon>
        <taxon>Pseudomonadati</taxon>
        <taxon>Pseudomonadota</taxon>
        <taxon>Gammaproteobacteria</taxon>
        <taxon>Orbales</taxon>
        <taxon>Orbaceae</taxon>
        <taxon>Gilliamella</taxon>
    </lineage>
</organism>
<gene>
    <name evidence="9" type="ORF">GA0061081_10492</name>
</gene>
<keyword evidence="9" id="KW-0969">Cilium</keyword>
<dbReference type="RefSeq" id="WP_091347949.1">
    <property type="nucleotide sequence ID" value="NZ_FMAQ01000004.1"/>
</dbReference>
<dbReference type="GO" id="GO:0042597">
    <property type="term" value="C:periplasmic space"/>
    <property type="evidence" value="ECO:0007669"/>
    <property type="project" value="UniProtKB-SubCell"/>
</dbReference>
<evidence type="ECO:0000256" key="1">
    <source>
        <dbReference type="ARBA" id="ARBA00004418"/>
    </source>
</evidence>
<dbReference type="SMART" id="SM00858">
    <property type="entry name" value="SAF"/>
    <property type="match status" value="1"/>
</dbReference>
<proteinExistence type="inferred from homology"/>
<keyword evidence="10" id="KW-1185">Reference proteome</keyword>
<keyword evidence="4 7" id="KW-0732">Signal</keyword>
<dbReference type="InterPro" id="IPR017585">
    <property type="entry name" value="SAF_FlgA"/>
</dbReference>
<comment type="similarity">
    <text evidence="2 7">Belongs to the FlgA family.</text>
</comment>
<dbReference type="Proteomes" id="UP000199670">
    <property type="component" value="Unassembled WGS sequence"/>
</dbReference>
<evidence type="ECO:0000313" key="10">
    <source>
        <dbReference type="Proteomes" id="UP000199670"/>
    </source>
</evidence>
<dbReference type="STRING" id="1798182.GA0061081_10492"/>
<dbReference type="Pfam" id="PF13144">
    <property type="entry name" value="ChapFlgA"/>
    <property type="match status" value="1"/>
</dbReference>
<dbReference type="EMBL" id="FMAQ01000004">
    <property type="protein sequence ID" value="SCC04477.1"/>
    <property type="molecule type" value="Genomic_DNA"/>
</dbReference>
<dbReference type="InterPro" id="IPR039246">
    <property type="entry name" value="Flagellar_FlgA"/>
</dbReference>
<dbReference type="CDD" id="cd11614">
    <property type="entry name" value="SAF_CpaB_FlgA_like"/>
    <property type="match status" value="1"/>
</dbReference>
<comment type="function">
    <text evidence="6 7">Involved in the assembly process of the P-ring formation. It may associate with FlgF on the rod constituting a structure essential for the P-ring assembly or may act as a modulator protein for the P-ring assembly.</text>
</comment>
<feature type="signal peptide" evidence="7">
    <location>
        <begin position="1"/>
        <end position="22"/>
    </location>
</feature>
<dbReference type="OrthoDB" id="7065435at2"/>
<dbReference type="InterPro" id="IPR013974">
    <property type="entry name" value="SAF"/>
</dbReference>
<comment type="subcellular location">
    <subcellularLocation>
        <location evidence="1 7">Periplasm</location>
    </subcellularLocation>
</comment>
<evidence type="ECO:0000259" key="8">
    <source>
        <dbReference type="SMART" id="SM00858"/>
    </source>
</evidence>
<feature type="domain" description="SAF" evidence="8">
    <location>
        <begin position="95"/>
        <end position="157"/>
    </location>
</feature>
<keyword evidence="7" id="KW-1005">Bacterial flagellum biogenesis</keyword>
<name>A0A1C4BC96_9GAMM</name>
<sequence>MIKTVKLILAIFMLFSWNTGLANPLDKQINNLISQKFNYEVDNIVITYPTAKPKLDCDTPVLALLNKKKQWGNMTISAQCDNKKKFIQIHVAVIGNYIVAKQTIHAGTIISKDNIRIQSGRLDKISSAVIVNEVDALNHIALRNINQDEPIKTTMLQNNWLVKAGQIIKVIIRGGGYEVATSGKTLGNAALNEKIRVKLNSNKIVEGTLTHQGVIIFNK</sequence>
<dbReference type="AlphaFoldDB" id="A0A1C4BC96"/>
<dbReference type="GO" id="GO:0044780">
    <property type="term" value="P:bacterial-type flagellum assembly"/>
    <property type="evidence" value="ECO:0007669"/>
    <property type="project" value="InterPro"/>
</dbReference>
<accession>A0A1C4BC96</accession>
<evidence type="ECO:0000313" key="9">
    <source>
        <dbReference type="EMBL" id="SCC04477.1"/>
    </source>
</evidence>
<evidence type="ECO:0000256" key="2">
    <source>
        <dbReference type="ARBA" id="ARBA00010474"/>
    </source>
</evidence>
<reference evidence="10" key="1">
    <citation type="submission" date="2016-08" db="EMBL/GenBank/DDBJ databases">
        <authorList>
            <person name="Varghese N."/>
            <person name="Submissions Spin"/>
        </authorList>
    </citation>
    <scope>NUCLEOTIDE SEQUENCE [LARGE SCALE GENOMIC DNA]</scope>
    <source>
        <strain evidence="10">R-53248</strain>
    </source>
</reference>
<evidence type="ECO:0000256" key="6">
    <source>
        <dbReference type="ARBA" id="ARBA00025643"/>
    </source>
</evidence>
<dbReference type="PANTHER" id="PTHR36307:SF1">
    <property type="entry name" value="FLAGELLA BASAL BODY P-RING FORMATION PROTEIN FLGA"/>
    <property type="match status" value="1"/>
</dbReference>
<keyword evidence="9" id="KW-0282">Flagellum</keyword>
<dbReference type="NCBIfam" id="TIGR03170">
    <property type="entry name" value="flgA_cterm"/>
    <property type="match status" value="1"/>
</dbReference>
<dbReference type="Gene3D" id="2.30.30.760">
    <property type="match status" value="1"/>
</dbReference>
<evidence type="ECO:0000256" key="7">
    <source>
        <dbReference type="RuleBase" id="RU362063"/>
    </source>
</evidence>
<protein>
    <recommendedName>
        <fullName evidence="3 7">Flagella basal body P-ring formation protein FlgA</fullName>
    </recommendedName>
</protein>
<dbReference type="PANTHER" id="PTHR36307">
    <property type="entry name" value="FLAGELLA BASAL BODY P-RING FORMATION PROTEIN FLGA"/>
    <property type="match status" value="1"/>
</dbReference>